<dbReference type="AlphaFoldDB" id="E3QYL1"/>
<dbReference type="Proteomes" id="UP000008782">
    <property type="component" value="Unassembled WGS sequence"/>
</dbReference>
<keyword evidence="3" id="KW-1185">Reference proteome</keyword>
<sequence length="72" mass="7997">MKFTNTAAILVLSPMVVAAPLSSTEKRKPEASKQYFHLAGDVLDKREPKPKAAKQYFHLAGDVLDKRTEIAK</sequence>
<evidence type="ECO:0000313" key="3">
    <source>
        <dbReference type="Proteomes" id="UP000008782"/>
    </source>
</evidence>
<proteinExistence type="predicted"/>
<feature type="chain" id="PRO_5003180949" evidence="1">
    <location>
        <begin position="19"/>
        <end position="72"/>
    </location>
</feature>
<dbReference type="VEuPathDB" id="FungiDB:GLRG_11093"/>
<feature type="signal peptide" evidence="1">
    <location>
        <begin position="1"/>
        <end position="18"/>
    </location>
</feature>
<dbReference type="OrthoDB" id="4851009at2759"/>
<dbReference type="eggNOG" id="ENOG502RUI4">
    <property type="taxonomic scope" value="Eukaryota"/>
</dbReference>
<evidence type="ECO:0000313" key="2">
    <source>
        <dbReference type="EMBL" id="EFQ35949.1"/>
    </source>
</evidence>
<organism evidence="3">
    <name type="scientific">Colletotrichum graminicola (strain M1.001 / M2 / FGSC 10212)</name>
    <name type="common">Maize anthracnose fungus</name>
    <name type="synonym">Glomerella graminicola</name>
    <dbReference type="NCBI Taxonomy" id="645133"/>
    <lineage>
        <taxon>Eukaryota</taxon>
        <taxon>Fungi</taxon>
        <taxon>Dikarya</taxon>
        <taxon>Ascomycota</taxon>
        <taxon>Pezizomycotina</taxon>
        <taxon>Sordariomycetes</taxon>
        <taxon>Hypocreomycetidae</taxon>
        <taxon>Glomerellales</taxon>
        <taxon>Glomerellaceae</taxon>
        <taxon>Colletotrichum</taxon>
        <taxon>Colletotrichum graminicola species complex</taxon>
    </lineage>
</organism>
<accession>E3QYL1</accession>
<dbReference type="RefSeq" id="XP_008099969.1">
    <property type="nucleotide sequence ID" value="XM_008101778.1"/>
</dbReference>
<dbReference type="STRING" id="645133.E3QYL1"/>
<dbReference type="GeneID" id="24416458"/>
<keyword evidence="1" id="KW-0732">Signal</keyword>
<dbReference type="EMBL" id="GG697405">
    <property type="protein sequence ID" value="EFQ35949.1"/>
    <property type="molecule type" value="Genomic_DNA"/>
</dbReference>
<evidence type="ECO:0000256" key="1">
    <source>
        <dbReference type="SAM" id="SignalP"/>
    </source>
</evidence>
<name>E3QYL1_COLGM</name>
<reference evidence="3" key="1">
    <citation type="journal article" date="2012" name="Nat. Genet.">
        <title>Lifestyle transitions in plant pathogenic Colletotrichum fungi deciphered by genome and transcriptome analyses.</title>
        <authorList>
            <person name="O'Connell R.J."/>
            <person name="Thon M.R."/>
            <person name="Hacquard S."/>
            <person name="Amyotte S.G."/>
            <person name="Kleemann J."/>
            <person name="Torres M.F."/>
            <person name="Damm U."/>
            <person name="Buiate E.A."/>
            <person name="Epstein L."/>
            <person name="Alkan N."/>
            <person name="Altmueller J."/>
            <person name="Alvarado-Balderrama L."/>
            <person name="Bauser C.A."/>
            <person name="Becker C."/>
            <person name="Birren B.W."/>
            <person name="Chen Z."/>
            <person name="Choi J."/>
            <person name="Crouch J.A."/>
            <person name="Duvick J.P."/>
            <person name="Farman M.A."/>
            <person name="Gan P."/>
            <person name="Heiman D."/>
            <person name="Henrissat B."/>
            <person name="Howard R.J."/>
            <person name="Kabbage M."/>
            <person name="Koch C."/>
            <person name="Kracher B."/>
            <person name="Kubo Y."/>
            <person name="Law A.D."/>
            <person name="Lebrun M.-H."/>
            <person name="Lee Y.-H."/>
            <person name="Miyara I."/>
            <person name="Moore N."/>
            <person name="Neumann U."/>
            <person name="Nordstroem K."/>
            <person name="Panaccione D.G."/>
            <person name="Panstruga R."/>
            <person name="Place M."/>
            <person name="Proctor R.H."/>
            <person name="Prusky D."/>
            <person name="Rech G."/>
            <person name="Reinhardt R."/>
            <person name="Rollins J.A."/>
            <person name="Rounsley S."/>
            <person name="Schardl C.L."/>
            <person name="Schwartz D.C."/>
            <person name="Shenoy N."/>
            <person name="Shirasu K."/>
            <person name="Sikhakolli U.R."/>
            <person name="Stueber K."/>
            <person name="Sukno S.A."/>
            <person name="Sweigard J.A."/>
            <person name="Takano Y."/>
            <person name="Takahara H."/>
            <person name="Trail F."/>
            <person name="van der Does H.C."/>
            <person name="Voll L.M."/>
            <person name="Will I."/>
            <person name="Young S."/>
            <person name="Zeng Q."/>
            <person name="Zhang J."/>
            <person name="Zhou S."/>
            <person name="Dickman M.B."/>
            <person name="Schulze-Lefert P."/>
            <person name="Ver Loren van Themaat E."/>
            <person name="Ma L.-J."/>
            <person name="Vaillancourt L.J."/>
        </authorList>
    </citation>
    <scope>NUCLEOTIDE SEQUENCE [LARGE SCALE GENOMIC DNA]</scope>
    <source>
        <strain evidence="3">M1.001 / M2 / FGSC 10212</strain>
    </source>
</reference>
<gene>
    <name evidence="2" type="ORF">GLRG_11093</name>
</gene>
<dbReference type="HOGENOM" id="CLU_2722079_0_0_1"/>
<protein>
    <submittedName>
        <fullName evidence="2">Uncharacterized protein</fullName>
    </submittedName>
</protein>